<dbReference type="SMART" id="SM00992">
    <property type="entry name" value="YccV-like"/>
    <property type="match status" value="1"/>
</dbReference>
<proteinExistence type="predicted"/>
<reference evidence="2" key="1">
    <citation type="submission" date="2015-11" db="EMBL/GenBank/DDBJ databases">
        <title>De novo transcriptome assembly of four potential Pierce s Disease insect vectors from Arizona vineyards.</title>
        <authorList>
            <person name="Tassone E.E."/>
        </authorList>
    </citation>
    <scope>NUCLEOTIDE SEQUENCE</scope>
</reference>
<dbReference type="InterPro" id="IPR011722">
    <property type="entry name" value="Hemimethylated_DNA-bd_dom"/>
</dbReference>
<dbReference type="PANTHER" id="PTHR14289:SF16">
    <property type="entry name" value="POLYMERASE DELTA-INTERACTING PROTEIN 2"/>
    <property type="match status" value="1"/>
</dbReference>
<evidence type="ECO:0000313" key="2">
    <source>
        <dbReference type="EMBL" id="JAS92287.1"/>
    </source>
</evidence>
<feature type="non-terminal residue" evidence="2">
    <location>
        <position position="251"/>
    </location>
</feature>
<name>A0A1B6IZE3_9HEMI</name>
<feature type="domain" description="ApaG" evidence="1">
    <location>
        <begin position="150"/>
        <end position="251"/>
    </location>
</feature>
<dbReference type="GO" id="GO:0042645">
    <property type="term" value="C:mitochondrial nucleoid"/>
    <property type="evidence" value="ECO:0007669"/>
    <property type="project" value="TreeGrafter"/>
</dbReference>
<feature type="non-terminal residue" evidence="2">
    <location>
        <position position="1"/>
    </location>
</feature>
<dbReference type="GO" id="GO:0070987">
    <property type="term" value="P:error-free translesion synthesis"/>
    <property type="evidence" value="ECO:0007669"/>
    <property type="project" value="TreeGrafter"/>
</dbReference>
<accession>A0A1B6IZE3</accession>
<dbReference type="Pfam" id="PF04379">
    <property type="entry name" value="DUF525"/>
    <property type="match status" value="1"/>
</dbReference>
<organism evidence="2">
    <name type="scientific">Homalodisca liturata</name>
    <dbReference type="NCBI Taxonomy" id="320908"/>
    <lineage>
        <taxon>Eukaryota</taxon>
        <taxon>Metazoa</taxon>
        <taxon>Ecdysozoa</taxon>
        <taxon>Arthropoda</taxon>
        <taxon>Hexapoda</taxon>
        <taxon>Insecta</taxon>
        <taxon>Pterygota</taxon>
        <taxon>Neoptera</taxon>
        <taxon>Paraneoptera</taxon>
        <taxon>Hemiptera</taxon>
        <taxon>Auchenorrhyncha</taxon>
        <taxon>Membracoidea</taxon>
        <taxon>Cicadellidae</taxon>
        <taxon>Cicadellinae</taxon>
        <taxon>Proconiini</taxon>
        <taxon>Homalodisca</taxon>
    </lineage>
</organism>
<sequence length="251" mass="29492">GQMFVHRLFGYRGIVLFSWLTKIYDRDLIKASKVSSQEEKFAEFFTHNYYYLALIDSCDIPHVPVKNEPTYFYGLNSIYGFRYSIPDLDLVLHEDMLPYTATKTESFNHDHFKRFFIHDSSKETRYKATKILEEWQKQYTPCLALADAQKETTENVRITAIPLYVGYRKARRTNVYWWRFSVRIENLGESTLKLKSHLWKVLNVNGTLVKIRGNGVVGQIPVLNKSFPAFQYSSHVRLFFPRGSIWGSITM</sequence>
<evidence type="ECO:0000259" key="1">
    <source>
        <dbReference type="PROSITE" id="PS51087"/>
    </source>
</evidence>
<dbReference type="SUPFAM" id="SSF110069">
    <property type="entry name" value="ApaG-like"/>
    <property type="match status" value="1"/>
</dbReference>
<dbReference type="PANTHER" id="PTHR14289">
    <property type="entry name" value="F-BOX ONLY PROTEIN 3"/>
    <property type="match status" value="1"/>
</dbReference>
<dbReference type="InterPro" id="IPR036767">
    <property type="entry name" value="ApaG_sf"/>
</dbReference>
<protein>
    <recommendedName>
        <fullName evidence="1">ApaG domain-containing protein</fullName>
    </recommendedName>
</protein>
<dbReference type="PROSITE" id="PS51087">
    <property type="entry name" value="APAG"/>
    <property type="match status" value="1"/>
</dbReference>
<dbReference type="InterPro" id="IPR007474">
    <property type="entry name" value="ApaG_domain"/>
</dbReference>
<dbReference type="GO" id="GO:0003677">
    <property type="term" value="F:DNA binding"/>
    <property type="evidence" value="ECO:0007669"/>
    <property type="project" value="InterPro"/>
</dbReference>
<gene>
    <name evidence="2" type="ORF">g.5413</name>
</gene>
<dbReference type="EMBL" id="GECU01015419">
    <property type="protein sequence ID" value="JAS92287.1"/>
    <property type="molecule type" value="Transcribed_RNA"/>
</dbReference>
<dbReference type="AlphaFoldDB" id="A0A1B6IZE3"/>
<dbReference type="GO" id="GO:0005634">
    <property type="term" value="C:nucleus"/>
    <property type="evidence" value="ECO:0007669"/>
    <property type="project" value="TreeGrafter"/>
</dbReference>
<dbReference type="Gene3D" id="2.60.40.1470">
    <property type="entry name" value="ApaG domain"/>
    <property type="match status" value="1"/>
</dbReference>